<dbReference type="AlphaFoldDB" id="A0A843XVY7"/>
<reference evidence="1" key="1">
    <citation type="submission" date="2017-07" db="EMBL/GenBank/DDBJ databases">
        <title>Taro Niue Genome Assembly and Annotation.</title>
        <authorList>
            <person name="Atibalentja N."/>
            <person name="Keating K."/>
            <person name="Fields C.J."/>
        </authorList>
    </citation>
    <scope>NUCLEOTIDE SEQUENCE</scope>
    <source>
        <strain evidence="1">Niue_2</strain>
        <tissue evidence="1">Leaf</tissue>
    </source>
</reference>
<protein>
    <submittedName>
        <fullName evidence="1">Uncharacterized protein</fullName>
    </submittedName>
</protein>
<proteinExistence type="predicted"/>
<keyword evidence="2" id="KW-1185">Reference proteome</keyword>
<comment type="caution">
    <text evidence="1">The sequence shown here is derived from an EMBL/GenBank/DDBJ whole genome shotgun (WGS) entry which is preliminary data.</text>
</comment>
<dbReference type="EMBL" id="NMUH01014449">
    <property type="protein sequence ID" value="MQM22927.1"/>
    <property type="molecule type" value="Genomic_DNA"/>
</dbReference>
<evidence type="ECO:0000313" key="1">
    <source>
        <dbReference type="EMBL" id="MQM22927.1"/>
    </source>
</evidence>
<sequence>MGLGAFGVQETWVFIALYVHEVPWGAWARKSRSNPLIPK</sequence>
<gene>
    <name evidence="1" type="ORF">Taro_055986</name>
</gene>
<name>A0A843XVY7_COLES</name>
<organism evidence="1 2">
    <name type="scientific">Colocasia esculenta</name>
    <name type="common">Wild taro</name>
    <name type="synonym">Arum esculentum</name>
    <dbReference type="NCBI Taxonomy" id="4460"/>
    <lineage>
        <taxon>Eukaryota</taxon>
        <taxon>Viridiplantae</taxon>
        <taxon>Streptophyta</taxon>
        <taxon>Embryophyta</taxon>
        <taxon>Tracheophyta</taxon>
        <taxon>Spermatophyta</taxon>
        <taxon>Magnoliopsida</taxon>
        <taxon>Liliopsida</taxon>
        <taxon>Araceae</taxon>
        <taxon>Aroideae</taxon>
        <taxon>Colocasieae</taxon>
        <taxon>Colocasia</taxon>
    </lineage>
</organism>
<dbReference type="Proteomes" id="UP000652761">
    <property type="component" value="Unassembled WGS sequence"/>
</dbReference>
<evidence type="ECO:0000313" key="2">
    <source>
        <dbReference type="Proteomes" id="UP000652761"/>
    </source>
</evidence>
<accession>A0A843XVY7</accession>